<accession>A0A7V1I434</accession>
<proteinExistence type="predicted"/>
<dbReference type="SUPFAM" id="SSF52833">
    <property type="entry name" value="Thioredoxin-like"/>
    <property type="match status" value="1"/>
</dbReference>
<evidence type="ECO:0000259" key="1">
    <source>
        <dbReference type="PROSITE" id="PS51186"/>
    </source>
</evidence>
<reference evidence="2" key="1">
    <citation type="journal article" date="2020" name="mSystems">
        <title>Genome- and Community-Level Interaction Insights into Carbon Utilization and Element Cycling Functions of Hydrothermarchaeota in Hydrothermal Sediment.</title>
        <authorList>
            <person name="Zhou Z."/>
            <person name="Liu Y."/>
            <person name="Xu W."/>
            <person name="Pan J."/>
            <person name="Luo Z.H."/>
            <person name="Li M."/>
        </authorList>
    </citation>
    <scope>NUCLEOTIDE SEQUENCE [LARGE SCALE GENOMIC DNA]</scope>
    <source>
        <strain evidence="2">HyVt-45</strain>
    </source>
</reference>
<protein>
    <submittedName>
        <fullName evidence="2">GNAT family N-acetyltransferase</fullName>
    </submittedName>
</protein>
<dbReference type="InterPro" id="IPR016181">
    <property type="entry name" value="Acyl_CoA_acyltransferase"/>
</dbReference>
<dbReference type="InterPro" id="IPR036249">
    <property type="entry name" value="Thioredoxin-like_sf"/>
</dbReference>
<name>A0A7V1I434_DESA2</name>
<comment type="caution">
    <text evidence="2">The sequence shown here is derived from an EMBL/GenBank/DDBJ whole genome shotgun (WGS) entry which is preliminary data.</text>
</comment>
<dbReference type="EMBL" id="DRKW01000146">
    <property type="protein sequence ID" value="HEB74084.1"/>
    <property type="molecule type" value="Genomic_DNA"/>
</dbReference>
<dbReference type="SUPFAM" id="SSF55729">
    <property type="entry name" value="Acyl-CoA N-acyltransferases (Nat)"/>
    <property type="match status" value="1"/>
</dbReference>
<dbReference type="Pfam" id="PF13508">
    <property type="entry name" value="Acetyltransf_7"/>
    <property type="match status" value="1"/>
</dbReference>
<feature type="domain" description="N-acetyltransferase" evidence="1">
    <location>
        <begin position="1"/>
        <end position="163"/>
    </location>
</feature>
<dbReference type="Proteomes" id="UP000886268">
    <property type="component" value="Unassembled WGS sequence"/>
</dbReference>
<dbReference type="AlphaFoldDB" id="A0A7V1I434"/>
<sequence>MPSVEIYDMRDKNDEYFVGTCTHVNDTPECCLREEIDKSAKRRIDWLKRMYEKGSRVKIASIDNDQVGFLHIMPIEICPWGPMGQDLMVIPCLTVMGKANGRGIGRALIYSAEEEVKRQGCKGLIIIGYYHNHWFMPAPFFEKCGFSLIEQKGTTAILGKFFEESAESPRLLKPNFQFKSIPGKVVVDLFWNTFCPTSDIEAQRVREVAAEFGESVVVHEYCADERSILYRYQIPRGIFINGKEIWWGHEAPKEGIREAISRALRNK</sequence>
<dbReference type="InterPro" id="IPR000182">
    <property type="entry name" value="GNAT_dom"/>
</dbReference>
<evidence type="ECO:0000313" key="2">
    <source>
        <dbReference type="EMBL" id="HEB74084.1"/>
    </source>
</evidence>
<dbReference type="CDD" id="cd04301">
    <property type="entry name" value="NAT_SF"/>
    <property type="match status" value="1"/>
</dbReference>
<dbReference type="PROSITE" id="PS51186">
    <property type="entry name" value="GNAT"/>
    <property type="match status" value="1"/>
</dbReference>
<gene>
    <name evidence="2" type="ORF">ENJ03_02560</name>
</gene>
<organism evidence="2">
    <name type="scientific">Desulfofervidus auxilii</name>
    <dbReference type="NCBI Taxonomy" id="1621989"/>
    <lineage>
        <taxon>Bacteria</taxon>
        <taxon>Pseudomonadati</taxon>
        <taxon>Thermodesulfobacteriota</taxon>
        <taxon>Candidatus Desulfofervidia</taxon>
        <taxon>Candidatus Desulfofervidales</taxon>
        <taxon>Candidatus Desulfofervidaceae</taxon>
        <taxon>Candidatus Desulfofervidus</taxon>
    </lineage>
</organism>
<dbReference type="GO" id="GO:0016747">
    <property type="term" value="F:acyltransferase activity, transferring groups other than amino-acyl groups"/>
    <property type="evidence" value="ECO:0007669"/>
    <property type="project" value="InterPro"/>
</dbReference>
<dbReference type="Gene3D" id="3.40.630.30">
    <property type="match status" value="1"/>
</dbReference>